<keyword evidence="4 13" id="KW-0812">Transmembrane</keyword>
<protein>
    <submittedName>
        <fullName evidence="14">Predicted protein</fullName>
    </submittedName>
</protein>
<keyword evidence="9" id="KW-0443">Lipid metabolism</keyword>
<dbReference type="GO" id="GO:0016126">
    <property type="term" value="P:sterol biosynthetic process"/>
    <property type="evidence" value="ECO:0007669"/>
    <property type="project" value="UniProtKB-KW"/>
</dbReference>
<dbReference type="GO" id="GO:0005789">
    <property type="term" value="C:endoplasmic reticulum membrane"/>
    <property type="evidence" value="ECO:0007669"/>
    <property type="project" value="UniProtKB-SubCell"/>
</dbReference>
<evidence type="ECO:0000256" key="12">
    <source>
        <dbReference type="ARBA" id="ARBA00023221"/>
    </source>
</evidence>
<comment type="similarity">
    <text evidence="2">Belongs to the ERG28 family.</text>
</comment>
<evidence type="ECO:0000256" key="3">
    <source>
        <dbReference type="ARBA" id="ARBA00022516"/>
    </source>
</evidence>
<evidence type="ECO:0000256" key="2">
    <source>
        <dbReference type="ARBA" id="ARBA00005377"/>
    </source>
</evidence>
<keyword evidence="15" id="KW-1185">Reference proteome</keyword>
<dbReference type="OMA" id="NIAIWTY"/>
<reference evidence="14 15" key="1">
    <citation type="journal article" date="2010" name="Cell">
        <title>The genome of Naegleria gruberi illuminates early eukaryotic versatility.</title>
        <authorList>
            <person name="Fritz-Laylin L.K."/>
            <person name="Prochnik S.E."/>
            <person name="Ginger M.L."/>
            <person name="Dacks J.B."/>
            <person name="Carpenter M.L."/>
            <person name="Field M.C."/>
            <person name="Kuo A."/>
            <person name="Paredez A."/>
            <person name="Chapman J."/>
            <person name="Pham J."/>
            <person name="Shu S."/>
            <person name="Neupane R."/>
            <person name="Cipriano M."/>
            <person name="Mancuso J."/>
            <person name="Tu H."/>
            <person name="Salamov A."/>
            <person name="Lindquist E."/>
            <person name="Shapiro H."/>
            <person name="Lucas S."/>
            <person name="Grigoriev I.V."/>
            <person name="Cande W.Z."/>
            <person name="Fulton C."/>
            <person name="Rokhsar D.S."/>
            <person name="Dawson S.C."/>
        </authorList>
    </citation>
    <scope>NUCLEOTIDE SEQUENCE [LARGE SCALE GENOMIC DNA]</scope>
    <source>
        <strain evidence="14 15">NEG-M</strain>
    </source>
</reference>
<evidence type="ECO:0000256" key="5">
    <source>
        <dbReference type="ARBA" id="ARBA00022824"/>
    </source>
</evidence>
<sequence length="129" mass="14607">MQNNTYFSYWLAFVALFRGFSIITGYVKPSILTKNVYSKKKEPFDPLFGRMFANWTGGSISACLILAMFPQSLPMHYMNASAFAIALGHALLEFGHFKTMTFVNAAPMFFFAGGTLSWTMYRIMNADIH</sequence>
<evidence type="ECO:0000313" key="15">
    <source>
        <dbReference type="Proteomes" id="UP000006671"/>
    </source>
</evidence>
<evidence type="ECO:0000256" key="11">
    <source>
        <dbReference type="ARBA" id="ARBA00023166"/>
    </source>
</evidence>
<evidence type="ECO:0000256" key="7">
    <source>
        <dbReference type="ARBA" id="ARBA00022989"/>
    </source>
</evidence>
<gene>
    <name evidence="14" type="ORF">NAEGRDRAFT_31075</name>
</gene>
<keyword evidence="12" id="KW-0753">Steroid metabolism</keyword>
<keyword evidence="5" id="KW-0256">Endoplasmic reticulum</keyword>
<dbReference type="EMBL" id="GG738852">
    <property type="protein sequence ID" value="EFC48226.1"/>
    <property type="molecule type" value="Genomic_DNA"/>
</dbReference>
<evidence type="ECO:0000256" key="1">
    <source>
        <dbReference type="ARBA" id="ARBA00004477"/>
    </source>
</evidence>
<dbReference type="STRING" id="5762.D2V569"/>
<dbReference type="KEGG" id="ngr:NAEGRDRAFT_31075"/>
<evidence type="ECO:0000256" key="13">
    <source>
        <dbReference type="SAM" id="Phobius"/>
    </source>
</evidence>
<dbReference type="InterPro" id="IPR005352">
    <property type="entry name" value="Erg28"/>
</dbReference>
<evidence type="ECO:0000256" key="9">
    <source>
        <dbReference type="ARBA" id="ARBA00023098"/>
    </source>
</evidence>
<organism evidence="15">
    <name type="scientific">Naegleria gruberi</name>
    <name type="common">Amoeba</name>
    <dbReference type="NCBI Taxonomy" id="5762"/>
    <lineage>
        <taxon>Eukaryota</taxon>
        <taxon>Discoba</taxon>
        <taxon>Heterolobosea</taxon>
        <taxon>Tetramitia</taxon>
        <taxon>Eutetramitia</taxon>
        <taxon>Vahlkampfiidae</taxon>
        <taxon>Naegleria</taxon>
    </lineage>
</organism>
<dbReference type="PANTHER" id="PTHR15451">
    <property type="entry name" value="ERGOSTEROL BIOSYNTHETIC PROTEIN 28-RELATED"/>
    <property type="match status" value="1"/>
</dbReference>
<dbReference type="VEuPathDB" id="AmoebaDB:NAEGRDRAFT_31075"/>
<comment type="subcellular location">
    <subcellularLocation>
        <location evidence="1">Endoplasmic reticulum membrane</location>
        <topology evidence="1">Multi-pass membrane protein</topology>
    </subcellularLocation>
</comment>
<keyword evidence="10 13" id="KW-0472">Membrane</keyword>
<feature type="transmembrane region" description="Helical" evidence="13">
    <location>
        <begin position="101"/>
        <end position="121"/>
    </location>
</feature>
<dbReference type="RefSeq" id="XP_002680970.1">
    <property type="nucleotide sequence ID" value="XM_002680924.1"/>
</dbReference>
<proteinExistence type="inferred from homology"/>
<dbReference type="Pfam" id="PF03694">
    <property type="entry name" value="Erg28"/>
    <property type="match status" value="1"/>
</dbReference>
<dbReference type="InParanoid" id="D2V569"/>
<evidence type="ECO:0000313" key="14">
    <source>
        <dbReference type="EMBL" id="EFC48226.1"/>
    </source>
</evidence>
<dbReference type="PANTHER" id="PTHR15451:SF19">
    <property type="entry name" value="ERGOSTEROL BIOSYNTHETIC PROTEIN 28 HOMOLOG"/>
    <property type="match status" value="1"/>
</dbReference>
<dbReference type="GeneID" id="8849675"/>
<evidence type="ECO:0000256" key="6">
    <source>
        <dbReference type="ARBA" id="ARBA00022955"/>
    </source>
</evidence>
<dbReference type="GO" id="GO:0030674">
    <property type="term" value="F:protein-macromolecule adaptor activity"/>
    <property type="evidence" value="ECO:0007669"/>
    <property type="project" value="TreeGrafter"/>
</dbReference>
<dbReference type="AlphaFoldDB" id="D2V569"/>
<keyword evidence="3" id="KW-0444">Lipid biosynthesis</keyword>
<dbReference type="OrthoDB" id="6485510at2759"/>
<name>D2V569_NAEGR</name>
<feature type="transmembrane region" description="Helical" evidence="13">
    <location>
        <begin position="47"/>
        <end position="69"/>
    </location>
</feature>
<evidence type="ECO:0000256" key="8">
    <source>
        <dbReference type="ARBA" id="ARBA00023011"/>
    </source>
</evidence>
<keyword evidence="8" id="KW-0756">Sterol biosynthesis</keyword>
<feature type="transmembrane region" description="Helical" evidence="13">
    <location>
        <begin position="6"/>
        <end position="27"/>
    </location>
</feature>
<keyword evidence="7 13" id="KW-1133">Transmembrane helix</keyword>
<keyword evidence="11" id="KW-1207">Sterol metabolism</keyword>
<keyword evidence="6" id="KW-0752">Steroid biosynthesis</keyword>
<evidence type="ECO:0000256" key="4">
    <source>
        <dbReference type="ARBA" id="ARBA00022692"/>
    </source>
</evidence>
<dbReference type="Proteomes" id="UP000006671">
    <property type="component" value="Unassembled WGS sequence"/>
</dbReference>
<accession>D2V569</accession>
<evidence type="ECO:0000256" key="10">
    <source>
        <dbReference type="ARBA" id="ARBA00023136"/>
    </source>
</evidence>